<keyword evidence="6" id="KW-1185">Reference proteome</keyword>
<dbReference type="GO" id="GO:0003725">
    <property type="term" value="F:double-stranded RNA binding"/>
    <property type="evidence" value="ECO:0007669"/>
    <property type="project" value="InterPro"/>
</dbReference>
<sequence length="462" mass="50097">MPYKAEEICIQDDTGVYKNLLQEISQRVGSSLPIYTTFRSGVGHLSVFSCTVELAGVRFTGEPAKNKKQAEKNAAMAAWSSLKLLAQQSESSSSQKVNKDVHEHVIIACSLQNFIRKAKMSNASFPIKFPTQSPRPLSTKPPPIRASKILPLIWSKTAPRSRPVITPINNNPIGPYAQGTSPETQPIITTANDAPLQSPEIPRVRPQQFHAAGAAPYIPVRHLRAHRGIAPPVTIRNAIPVFSTPPLPPPSQSPQLRSPLSFIAPSVCIRQTVPVFAAPPVRVGEQPVSTAPPTPQASSSVQIEKTGNSIQDNQSFMAPQLRSPLSFIAPSVCMRQTVPTFAVPPVRVEEQHVSTAPPTPQASSSVQIEKTENSIQDNQSFIAPQLRSPVVIYCPICLYKADSTNFCRSTSSCRKATCFYRSSHPTSQLLSADREDTEFHPGQPGKICGDTGLARAEDLIAG</sequence>
<comment type="caution">
    <text evidence="5">The sequence shown here is derived from an EMBL/GenBank/DDBJ whole genome shotgun (WGS) entry which is preliminary data.</text>
</comment>
<dbReference type="Proteomes" id="UP000593564">
    <property type="component" value="Unassembled WGS sequence"/>
</dbReference>
<accession>A0A7J7I5X4</accession>
<evidence type="ECO:0000313" key="5">
    <source>
        <dbReference type="EMBL" id="KAF5959538.1"/>
    </source>
</evidence>
<dbReference type="SMART" id="SM00358">
    <property type="entry name" value="DSRM"/>
    <property type="match status" value="1"/>
</dbReference>
<dbReference type="SUPFAM" id="SSF54768">
    <property type="entry name" value="dsRNA-binding domain-like"/>
    <property type="match status" value="1"/>
</dbReference>
<evidence type="ECO:0000256" key="3">
    <source>
        <dbReference type="PROSITE-ProRule" id="PRU00266"/>
    </source>
</evidence>
<dbReference type="PANTHER" id="PTHR46031">
    <property type="match status" value="1"/>
</dbReference>
<reference evidence="6" key="1">
    <citation type="journal article" date="2020" name="Nat. Commun.">
        <title>Genome assembly of wild tea tree DASZ reveals pedigree and selection history of tea varieties.</title>
        <authorList>
            <person name="Zhang W."/>
            <person name="Zhang Y."/>
            <person name="Qiu H."/>
            <person name="Guo Y."/>
            <person name="Wan H."/>
            <person name="Zhang X."/>
            <person name="Scossa F."/>
            <person name="Alseekh S."/>
            <person name="Zhang Q."/>
            <person name="Wang P."/>
            <person name="Xu L."/>
            <person name="Schmidt M.H."/>
            <person name="Jia X."/>
            <person name="Li D."/>
            <person name="Zhu A."/>
            <person name="Guo F."/>
            <person name="Chen W."/>
            <person name="Ni D."/>
            <person name="Usadel B."/>
            <person name="Fernie A.R."/>
            <person name="Wen W."/>
        </authorList>
    </citation>
    <scope>NUCLEOTIDE SEQUENCE [LARGE SCALE GENOMIC DNA]</scope>
    <source>
        <strain evidence="6">cv. G240</strain>
    </source>
</reference>
<dbReference type="CDD" id="cd19908">
    <property type="entry name" value="DSRM_AtDRB-like_rpt2"/>
    <property type="match status" value="1"/>
</dbReference>
<evidence type="ECO:0000256" key="2">
    <source>
        <dbReference type="ARBA" id="ARBA00022884"/>
    </source>
</evidence>
<dbReference type="Pfam" id="PF00035">
    <property type="entry name" value="dsrm"/>
    <property type="match status" value="1"/>
</dbReference>
<dbReference type="InterPro" id="IPR014720">
    <property type="entry name" value="dsRBD_dom"/>
</dbReference>
<dbReference type="InterPro" id="IPR044451">
    <property type="entry name" value="AtDRB-like_DSRM_2"/>
</dbReference>
<feature type="domain" description="DRBM" evidence="4">
    <location>
        <begin position="16"/>
        <end position="84"/>
    </location>
</feature>
<dbReference type="AlphaFoldDB" id="A0A7J7I5X4"/>
<protein>
    <recommendedName>
        <fullName evidence="4">DRBM domain-containing protein</fullName>
    </recommendedName>
</protein>
<reference evidence="5 6" key="2">
    <citation type="submission" date="2020-07" db="EMBL/GenBank/DDBJ databases">
        <title>Genome assembly of wild tea tree DASZ reveals pedigree and selection history of tea varieties.</title>
        <authorList>
            <person name="Zhang W."/>
        </authorList>
    </citation>
    <scope>NUCLEOTIDE SEQUENCE [LARGE SCALE GENOMIC DNA]</scope>
    <source>
        <strain evidence="6">cv. G240</strain>
        <tissue evidence="5">Leaf</tissue>
    </source>
</reference>
<gene>
    <name evidence="5" type="ORF">HYC85_000747</name>
</gene>
<evidence type="ECO:0000259" key="4">
    <source>
        <dbReference type="PROSITE" id="PS50137"/>
    </source>
</evidence>
<evidence type="ECO:0000256" key="1">
    <source>
        <dbReference type="ARBA" id="ARBA00022737"/>
    </source>
</evidence>
<dbReference type="Gene3D" id="3.30.160.20">
    <property type="match status" value="1"/>
</dbReference>
<keyword evidence="1" id="KW-0677">Repeat</keyword>
<keyword evidence="2 3" id="KW-0694">RNA-binding</keyword>
<proteinExistence type="predicted"/>
<dbReference type="PROSITE" id="PS50137">
    <property type="entry name" value="DS_RBD"/>
    <property type="match status" value="1"/>
</dbReference>
<dbReference type="EMBL" id="JACBKZ010000001">
    <property type="protein sequence ID" value="KAF5959538.1"/>
    <property type="molecule type" value="Genomic_DNA"/>
</dbReference>
<evidence type="ECO:0000313" key="6">
    <source>
        <dbReference type="Proteomes" id="UP000593564"/>
    </source>
</evidence>
<organism evidence="5 6">
    <name type="scientific">Camellia sinensis</name>
    <name type="common">Tea plant</name>
    <name type="synonym">Thea sinensis</name>
    <dbReference type="NCBI Taxonomy" id="4442"/>
    <lineage>
        <taxon>Eukaryota</taxon>
        <taxon>Viridiplantae</taxon>
        <taxon>Streptophyta</taxon>
        <taxon>Embryophyta</taxon>
        <taxon>Tracheophyta</taxon>
        <taxon>Spermatophyta</taxon>
        <taxon>Magnoliopsida</taxon>
        <taxon>eudicotyledons</taxon>
        <taxon>Gunneridae</taxon>
        <taxon>Pentapetalae</taxon>
        <taxon>asterids</taxon>
        <taxon>Ericales</taxon>
        <taxon>Theaceae</taxon>
        <taxon>Camellia</taxon>
    </lineage>
</organism>
<dbReference type="FunFam" id="3.30.160.20:FF:000036">
    <property type="entry name" value="Double-stranded RNA-binding protein 2"/>
    <property type="match status" value="1"/>
</dbReference>
<name>A0A7J7I5X4_CAMSI</name>
<dbReference type="PANTHER" id="PTHR46031:SF26">
    <property type="entry name" value="DOUBLE-STRANDED RNA-BINDING PROTEIN 2"/>
    <property type="match status" value="1"/>
</dbReference>